<comment type="similarity">
    <text evidence="7">Belongs to the mandelate racemase/muconate lactonizing enzyme family. MenC type 2 subfamily.</text>
</comment>
<dbReference type="GO" id="GO:0043748">
    <property type="term" value="F:O-succinylbenzoate synthase activity"/>
    <property type="evidence" value="ECO:0007669"/>
    <property type="project" value="UniProtKB-EC"/>
</dbReference>
<evidence type="ECO:0000256" key="5">
    <source>
        <dbReference type="ARBA" id="ARBA00023239"/>
    </source>
</evidence>
<dbReference type="GO" id="GO:0009234">
    <property type="term" value="P:menaquinone biosynthetic process"/>
    <property type="evidence" value="ECO:0007669"/>
    <property type="project" value="UniProtKB-UniRule"/>
</dbReference>
<evidence type="ECO:0000256" key="2">
    <source>
        <dbReference type="ARBA" id="ARBA00022428"/>
    </source>
</evidence>
<dbReference type="Gene3D" id="3.30.390.10">
    <property type="entry name" value="Enolase-like, N-terminal domain"/>
    <property type="match status" value="1"/>
</dbReference>
<keyword evidence="4 7" id="KW-0460">Magnesium</keyword>
<dbReference type="RefSeq" id="WP_102167630.1">
    <property type="nucleotide sequence ID" value="NZ_CP136964.1"/>
</dbReference>
<feature type="active site" description="Proton donor" evidence="7">
    <location>
        <position position="164"/>
    </location>
</feature>
<dbReference type="InterPro" id="IPR029065">
    <property type="entry name" value="Enolase_C-like"/>
</dbReference>
<dbReference type="GO" id="GO:0016854">
    <property type="term" value="F:racemase and epimerase activity"/>
    <property type="evidence" value="ECO:0007669"/>
    <property type="project" value="UniProtKB-ARBA"/>
</dbReference>
<evidence type="ECO:0000313" key="10">
    <source>
        <dbReference type="Proteomes" id="UP000243626"/>
    </source>
</evidence>
<dbReference type="SFLD" id="SFLDF00009">
    <property type="entry name" value="o-succinylbenzoate_synthase"/>
    <property type="match status" value="1"/>
</dbReference>
<dbReference type="Pfam" id="PF02746">
    <property type="entry name" value="MR_MLE_N"/>
    <property type="match status" value="1"/>
</dbReference>
<dbReference type="PANTHER" id="PTHR48073">
    <property type="entry name" value="O-SUCCINYLBENZOATE SYNTHASE-RELATED"/>
    <property type="match status" value="1"/>
</dbReference>
<sequence length="379" mass="42139">MNIETIKLHKLKMEMKTPFTTSFGTQIDRFMTIVEVIDENGLSGFGECVAGEDPLYSEEFMDSAVVTIKKYFGPLLIQSELSHPKEVTEIFKPFKRNNMAKSGVETAVWDLYAKQIGEPLYKVLGGEKTKVEVGISLGLEETDEAILPKIEEKVNEGYKRIKVKIKPGRDVEYVRLIRKHFPDIPLMVDANSAYTLDDVETLKALDEFNLMMIEQPLGSSDIVDHAKLQKEIETPVCLDESIDSYENAKAAIELGSCKIINVKVGRVGGLAESIKIHDLAKANNIPLWCGGMLEAGVGRLTNIAITTLSNFTLPGDTASSSRYWDMDIISPEVVAENGVVTVSDKPGIGSDVDFEKLNQYLLETDVITKEDKLDMVFFD</sequence>
<comment type="function">
    <text evidence="7">Converts 2-succinyl-6-hydroxy-2,4-cyclohexadiene-1-carboxylate (SHCHC) to 2-succinylbenzoate (OSB).</text>
</comment>
<feature type="binding site" evidence="7">
    <location>
        <position position="239"/>
    </location>
    <ligand>
        <name>Mg(2+)</name>
        <dbReference type="ChEBI" id="CHEBI:18420"/>
    </ligand>
</feature>
<dbReference type="SUPFAM" id="SSF54826">
    <property type="entry name" value="Enolase N-terminal domain-like"/>
    <property type="match status" value="1"/>
</dbReference>
<dbReference type="EC" id="4.2.1.113" evidence="6 7"/>
<evidence type="ECO:0000259" key="8">
    <source>
        <dbReference type="SMART" id="SM00922"/>
    </source>
</evidence>
<feature type="domain" description="Mandelate racemase/muconate lactonizing enzyme C-terminal" evidence="8">
    <location>
        <begin position="143"/>
        <end position="235"/>
    </location>
</feature>
<dbReference type="Pfam" id="PF13378">
    <property type="entry name" value="MR_MLE_C"/>
    <property type="match status" value="1"/>
</dbReference>
<evidence type="ECO:0000256" key="1">
    <source>
        <dbReference type="ARBA" id="ARBA00001968"/>
    </source>
</evidence>
<dbReference type="InterPro" id="IPR047585">
    <property type="entry name" value="MenC"/>
</dbReference>
<dbReference type="InterPro" id="IPR010197">
    <property type="entry name" value="OSBS/NAAAR"/>
</dbReference>
<dbReference type="CDD" id="cd03317">
    <property type="entry name" value="NAAAR"/>
    <property type="match status" value="1"/>
</dbReference>
<name>A0AAF0YMY4_9STAP</name>
<reference evidence="10" key="1">
    <citation type="submission" date="2017-09" db="EMBL/GenBank/DDBJ databases">
        <title>Bacterial strain isolated from the female urinary microbiota.</title>
        <authorList>
            <person name="Thomas-White K."/>
            <person name="Kumar N."/>
            <person name="Forster S."/>
            <person name="Putonti C."/>
            <person name="Lawley T."/>
            <person name="Wolfe A.J."/>
        </authorList>
    </citation>
    <scope>NUCLEOTIDE SEQUENCE [LARGE SCALE GENOMIC DNA]</scope>
    <source>
        <strain evidence="10">UMB0959</strain>
    </source>
</reference>
<dbReference type="SFLD" id="SFLDG00180">
    <property type="entry name" value="muconate_cycloisomerase"/>
    <property type="match status" value="1"/>
</dbReference>
<feature type="binding site" evidence="7">
    <location>
        <position position="189"/>
    </location>
    <ligand>
        <name>Mg(2+)</name>
        <dbReference type="ChEBI" id="CHEBI:18420"/>
    </ligand>
</feature>
<dbReference type="GO" id="GO:0000287">
    <property type="term" value="F:magnesium ion binding"/>
    <property type="evidence" value="ECO:0007669"/>
    <property type="project" value="UniProtKB-UniRule"/>
</dbReference>
<keyword evidence="5 7" id="KW-0456">Lyase</keyword>
<dbReference type="KEGG" id="nmy:CJ229_004895"/>
<dbReference type="InterPro" id="IPR013341">
    <property type="entry name" value="Mandelate_racemase_N_dom"/>
</dbReference>
<evidence type="ECO:0000313" key="9">
    <source>
        <dbReference type="EMBL" id="WOS95446.1"/>
    </source>
</evidence>
<dbReference type="SMART" id="SM00922">
    <property type="entry name" value="MR_MLE"/>
    <property type="match status" value="1"/>
</dbReference>
<dbReference type="SFLD" id="SFLDS00001">
    <property type="entry name" value="Enolase"/>
    <property type="match status" value="1"/>
</dbReference>
<dbReference type="HAMAP" id="MF_01933">
    <property type="entry name" value="MenC_2"/>
    <property type="match status" value="1"/>
</dbReference>
<accession>A0AAF0YMY4</accession>
<organism evidence="9 10">
    <name type="scientific">Nosocomiicoccus massiliensis</name>
    <dbReference type="NCBI Taxonomy" id="1232430"/>
    <lineage>
        <taxon>Bacteria</taxon>
        <taxon>Bacillati</taxon>
        <taxon>Bacillota</taxon>
        <taxon>Bacilli</taxon>
        <taxon>Bacillales</taxon>
        <taxon>Staphylococcaceae</taxon>
        <taxon>Nosocomiicoccus</taxon>
    </lineage>
</organism>
<dbReference type="Proteomes" id="UP000243626">
    <property type="component" value="Chromosome"/>
</dbReference>
<comment type="cofactor">
    <cofactor evidence="1 7">
        <name>a divalent metal cation</name>
        <dbReference type="ChEBI" id="CHEBI:60240"/>
    </cofactor>
</comment>
<dbReference type="EMBL" id="CP136964">
    <property type="protein sequence ID" value="WOS95446.1"/>
    <property type="molecule type" value="Genomic_DNA"/>
</dbReference>
<comment type="pathway">
    <text evidence="7">Quinol/quinone metabolism; menaquinone biosynthesis.</text>
</comment>
<dbReference type="InterPro" id="IPR036849">
    <property type="entry name" value="Enolase-like_C_sf"/>
</dbReference>
<dbReference type="InterPro" id="IPR029017">
    <property type="entry name" value="Enolase-like_N"/>
</dbReference>
<dbReference type="Gene3D" id="3.20.20.120">
    <property type="entry name" value="Enolase-like C-terminal domain"/>
    <property type="match status" value="1"/>
</dbReference>
<keyword evidence="10" id="KW-1185">Reference proteome</keyword>
<protein>
    <recommendedName>
        <fullName evidence="6 7">o-succinylbenzoate synthase</fullName>
        <shortName evidence="7">OSB synthase</shortName>
        <shortName evidence="7">OSBS</shortName>
        <ecNumber evidence="6 7">4.2.1.113</ecNumber>
    </recommendedName>
    <alternativeName>
        <fullName evidence="7">4-(2'-carboxyphenyl)-4-oxybutyric acid synthase</fullName>
    </alternativeName>
    <alternativeName>
        <fullName evidence="7">o-succinylbenzoic acid synthase</fullName>
    </alternativeName>
</protein>
<dbReference type="SUPFAM" id="SSF51604">
    <property type="entry name" value="Enolase C-terminal domain-like"/>
    <property type="match status" value="1"/>
</dbReference>
<proteinExistence type="inferred from homology"/>
<dbReference type="AlphaFoldDB" id="A0AAF0YMY4"/>
<reference evidence="9 10" key="2">
    <citation type="submission" date="2023-10" db="EMBL/GenBank/DDBJ databases">
        <authorList>
            <person name="Choi B."/>
        </authorList>
    </citation>
    <scope>NUCLEOTIDE SEQUENCE [LARGE SCALE GENOMIC DNA]</scope>
    <source>
        <strain evidence="9 10">UMB0959</strain>
    </source>
</reference>
<keyword evidence="2 7" id="KW-0474">Menaquinone biosynthesis</keyword>
<evidence type="ECO:0000256" key="7">
    <source>
        <dbReference type="HAMAP-Rule" id="MF_01933"/>
    </source>
</evidence>
<comment type="pathway">
    <text evidence="7">Quinol/quinone metabolism; 1,4-dihydroxy-2-naphthoate biosynthesis; 1,4-dihydroxy-2-naphthoate from chorismate: step 4/7.</text>
</comment>
<feature type="active site" description="Proton acceptor" evidence="7">
    <location>
        <position position="263"/>
    </location>
</feature>
<dbReference type="PANTHER" id="PTHR48073:SF5">
    <property type="entry name" value="O-SUCCINYLBENZOATE SYNTHASE"/>
    <property type="match status" value="1"/>
</dbReference>
<dbReference type="NCBIfam" id="TIGR01928">
    <property type="entry name" value="menC_lowGC_arch"/>
    <property type="match status" value="1"/>
</dbReference>
<evidence type="ECO:0000256" key="3">
    <source>
        <dbReference type="ARBA" id="ARBA00022723"/>
    </source>
</evidence>
<dbReference type="InterPro" id="IPR013342">
    <property type="entry name" value="Mandelate_racemase_C"/>
</dbReference>
<feature type="binding site" evidence="7">
    <location>
        <position position="214"/>
    </location>
    <ligand>
        <name>Mg(2+)</name>
        <dbReference type="ChEBI" id="CHEBI:18420"/>
    </ligand>
</feature>
<evidence type="ECO:0000256" key="6">
    <source>
        <dbReference type="ARBA" id="ARBA00029491"/>
    </source>
</evidence>
<keyword evidence="3 7" id="KW-0479">Metal-binding</keyword>
<gene>
    <name evidence="7 9" type="primary">menC</name>
    <name evidence="9" type="ORF">CJ229_004895</name>
</gene>
<evidence type="ECO:0000256" key="4">
    <source>
        <dbReference type="ARBA" id="ARBA00022842"/>
    </source>
</evidence>
<comment type="catalytic activity">
    <reaction evidence="7">
        <text>(1R,6R)-6-hydroxy-2-succinyl-cyclohexa-2,4-diene-1-carboxylate = 2-succinylbenzoate + H2O</text>
        <dbReference type="Rhea" id="RHEA:10196"/>
        <dbReference type="ChEBI" id="CHEBI:15377"/>
        <dbReference type="ChEBI" id="CHEBI:18325"/>
        <dbReference type="ChEBI" id="CHEBI:58689"/>
        <dbReference type="EC" id="4.2.1.113"/>
    </reaction>
</comment>